<proteinExistence type="predicted"/>
<evidence type="ECO:0000313" key="1">
    <source>
        <dbReference type="EMBL" id="CAB4603904.1"/>
    </source>
</evidence>
<name>A0A6J6GXW1_9ZZZZ</name>
<sequence>MAFAVLVIVVGLIVGVAIELALSKRRGAKPIQRIAIDSETLLPSTPRAAEPRIIEDGEGFRVVGPVVYDHGAAAQREPDGGFEGPDALQS</sequence>
<organism evidence="1">
    <name type="scientific">freshwater metagenome</name>
    <dbReference type="NCBI Taxonomy" id="449393"/>
    <lineage>
        <taxon>unclassified sequences</taxon>
        <taxon>metagenomes</taxon>
        <taxon>ecological metagenomes</taxon>
    </lineage>
</organism>
<dbReference type="EMBL" id="CAEZTY010000168">
    <property type="protein sequence ID" value="CAB4603904.1"/>
    <property type="molecule type" value="Genomic_DNA"/>
</dbReference>
<protein>
    <submittedName>
        <fullName evidence="1">Unannotated protein</fullName>
    </submittedName>
</protein>
<dbReference type="AlphaFoldDB" id="A0A6J6GXW1"/>
<reference evidence="1" key="1">
    <citation type="submission" date="2020-05" db="EMBL/GenBank/DDBJ databases">
        <authorList>
            <person name="Chiriac C."/>
            <person name="Salcher M."/>
            <person name="Ghai R."/>
            <person name="Kavagutti S V."/>
        </authorList>
    </citation>
    <scope>NUCLEOTIDE SEQUENCE</scope>
</reference>
<accession>A0A6J6GXW1</accession>
<gene>
    <name evidence="1" type="ORF">UFOPK1762_02120</name>
</gene>